<protein>
    <submittedName>
        <fullName evidence="1">Uncharacterized protein</fullName>
    </submittedName>
</protein>
<dbReference type="Proteomes" id="UP000270299">
    <property type="component" value="Unassembled WGS sequence"/>
</dbReference>
<proteinExistence type="predicted"/>
<name>A0A3L6ZK98_9MICO</name>
<accession>A0A3L6ZK98</accession>
<organism evidence="1 2">
    <name type="scientific">Mycetocola manganoxydans</name>
    <dbReference type="NCBI Taxonomy" id="699879"/>
    <lineage>
        <taxon>Bacteria</taxon>
        <taxon>Bacillati</taxon>
        <taxon>Actinomycetota</taxon>
        <taxon>Actinomycetes</taxon>
        <taxon>Micrococcales</taxon>
        <taxon>Microbacteriaceae</taxon>
        <taxon>Mycetocola</taxon>
    </lineage>
</organism>
<comment type="caution">
    <text evidence="1">The sequence shown here is derived from an EMBL/GenBank/DDBJ whole genome shotgun (WGS) entry which is preliminary data.</text>
</comment>
<sequence length="129" mass="14191">MAALALVLSGCSIEEYVVNSHEESFGTYTAAAEDWVGGDMPEWIPTDATGIRRIATRDERISTIRIETTSAPRGDCEEQPREGVPVLTATWSAAERPDSVLVCDGYEIMPTENGWLGWLYNPEEPGRLS</sequence>
<dbReference type="EMBL" id="RCUV01000021">
    <property type="protein sequence ID" value="RLP68310.1"/>
    <property type="molecule type" value="Genomic_DNA"/>
</dbReference>
<evidence type="ECO:0000313" key="1">
    <source>
        <dbReference type="EMBL" id="RLP68310.1"/>
    </source>
</evidence>
<gene>
    <name evidence="1" type="ORF">D9V29_13855</name>
</gene>
<reference evidence="1 2" key="1">
    <citation type="submission" date="2018-10" db="EMBL/GenBank/DDBJ databases">
        <authorList>
            <person name="Li J."/>
        </authorList>
    </citation>
    <scope>NUCLEOTIDE SEQUENCE [LARGE SCALE GENOMIC DNA]</scope>
    <source>
        <strain evidence="1 2">CCTCC AB209002</strain>
    </source>
</reference>
<evidence type="ECO:0000313" key="2">
    <source>
        <dbReference type="Proteomes" id="UP000270299"/>
    </source>
</evidence>
<dbReference type="AlphaFoldDB" id="A0A3L6ZK98"/>
<keyword evidence="2" id="KW-1185">Reference proteome</keyword>